<protein>
    <recommendedName>
        <fullName evidence="2">DUF6533 domain-containing protein</fullName>
    </recommendedName>
</protein>
<feature type="transmembrane region" description="Helical" evidence="1">
    <location>
        <begin position="16"/>
        <end position="35"/>
    </location>
</feature>
<sequence length="210" mass="24091">MKLPVSKPFSSKNPPMVGLHFGVLALMVYASLLCFPDEVEYIWKQKFSLPTMLYLLSRYPLILFFPLSGAAALLPSILAYYRASRDPGLFRYFVFINATALILGIATDLLAFIAVMHQVWGLWKLKRHLGLKGNNDLVQLLIQQDSQHYSFVNSRLTFVDAILLRNQLPVISFQLCQRCWSRKILYNRSGPCLDGFTRALWRKWGKGMNV</sequence>
<feature type="transmembrane region" description="Helical" evidence="1">
    <location>
        <begin position="56"/>
        <end position="80"/>
    </location>
</feature>
<evidence type="ECO:0000313" key="4">
    <source>
        <dbReference type="Proteomes" id="UP001050691"/>
    </source>
</evidence>
<feature type="domain" description="DUF6533" evidence="2">
    <location>
        <begin position="21"/>
        <end position="62"/>
    </location>
</feature>
<evidence type="ECO:0000256" key="1">
    <source>
        <dbReference type="SAM" id="Phobius"/>
    </source>
</evidence>
<organism evidence="3 4">
    <name type="scientific">Clathrus columnatus</name>
    <dbReference type="NCBI Taxonomy" id="1419009"/>
    <lineage>
        <taxon>Eukaryota</taxon>
        <taxon>Fungi</taxon>
        <taxon>Dikarya</taxon>
        <taxon>Basidiomycota</taxon>
        <taxon>Agaricomycotina</taxon>
        <taxon>Agaricomycetes</taxon>
        <taxon>Phallomycetidae</taxon>
        <taxon>Phallales</taxon>
        <taxon>Clathraceae</taxon>
        <taxon>Clathrus</taxon>
    </lineage>
</organism>
<dbReference type="InterPro" id="IPR045340">
    <property type="entry name" value="DUF6533"/>
</dbReference>
<dbReference type="EMBL" id="BPWL01000011">
    <property type="protein sequence ID" value="GJJ15832.1"/>
    <property type="molecule type" value="Genomic_DNA"/>
</dbReference>
<feature type="transmembrane region" description="Helical" evidence="1">
    <location>
        <begin position="92"/>
        <end position="116"/>
    </location>
</feature>
<keyword evidence="4" id="KW-1185">Reference proteome</keyword>
<accession>A0AAV5APW3</accession>
<name>A0AAV5APW3_9AGAM</name>
<evidence type="ECO:0000313" key="3">
    <source>
        <dbReference type="EMBL" id="GJJ15832.1"/>
    </source>
</evidence>
<keyword evidence="1" id="KW-0472">Membrane</keyword>
<dbReference type="AlphaFoldDB" id="A0AAV5APW3"/>
<dbReference type="Pfam" id="PF20151">
    <property type="entry name" value="DUF6533"/>
    <property type="match status" value="1"/>
</dbReference>
<evidence type="ECO:0000259" key="2">
    <source>
        <dbReference type="Pfam" id="PF20151"/>
    </source>
</evidence>
<keyword evidence="1" id="KW-1133">Transmembrane helix</keyword>
<keyword evidence="1" id="KW-0812">Transmembrane</keyword>
<gene>
    <name evidence="3" type="ORF">Clacol_010110</name>
</gene>
<reference evidence="3" key="1">
    <citation type="submission" date="2021-10" db="EMBL/GenBank/DDBJ databases">
        <title>De novo Genome Assembly of Clathrus columnatus (Basidiomycota, Fungi) Using Illumina and Nanopore Sequence Data.</title>
        <authorList>
            <person name="Ogiso-Tanaka E."/>
            <person name="Itagaki H."/>
            <person name="Hosoya T."/>
            <person name="Hosaka K."/>
        </authorList>
    </citation>
    <scope>NUCLEOTIDE SEQUENCE</scope>
    <source>
        <strain evidence="3">MO-923</strain>
    </source>
</reference>
<proteinExistence type="predicted"/>
<comment type="caution">
    <text evidence="3">The sequence shown here is derived from an EMBL/GenBank/DDBJ whole genome shotgun (WGS) entry which is preliminary data.</text>
</comment>
<dbReference type="Proteomes" id="UP001050691">
    <property type="component" value="Unassembled WGS sequence"/>
</dbReference>